<dbReference type="PROSITE" id="PS50887">
    <property type="entry name" value="GGDEF"/>
    <property type="match status" value="1"/>
</dbReference>
<dbReference type="Gene3D" id="3.30.70.270">
    <property type="match status" value="1"/>
</dbReference>
<accession>A0AA96RHE1</accession>
<dbReference type="InterPro" id="IPR052155">
    <property type="entry name" value="Biofilm_reg_signaling"/>
</dbReference>
<dbReference type="AlphaFoldDB" id="A0AA96RHE1"/>
<feature type="transmembrane region" description="Helical" evidence="1">
    <location>
        <begin position="67"/>
        <end position="85"/>
    </location>
</feature>
<dbReference type="InterPro" id="IPR001633">
    <property type="entry name" value="EAL_dom"/>
</dbReference>
<feature type="transmembrane region" description="Helical" evidence="1">
    <location>
        <begin position="97"/>
        <end position="129"/>
    </location>
</feature>
<protein>
    <submittedName>
        <fullName evidence="4">EAL domain-containing protein</fullName>
    </submittedName>
</protein>
<proteinExistence type="predicted"/>
<dbReference type="NCBIfam" id="TIGR00254">
    <property type="entry name" value="GGDEF"/>
    <property type="match status" value="1"/>
</dbReference>
<evidence type="ECO:0000259" key="2">
    <source>
        <dbReference type="PROSITE" id="PS50883"/>
    </source>
</evidence>
<dbReference type="FunFam" id="3.30.70.270:FF:000001">
    <property type="entry name" value="Diguanylate cyclase domain protein"/>
    <property type="match status" value="1"/>
</dbReference>
<feature type="transmembrane region" description="Helical" evidence="1">
    <location>
        <begin position="135"/>
        <end position="158"/>
    </location>
</feature>
<dbReference type="PROSITE" id="PS50883">
    <property type="entry name" value="EAL"/>
    <property type="match status" value="1"/>
</dbReference>
<dbReference type="Gene3D" id="3.20.20.450">
    <property type="entry name" value="EAL domain"/>
    <property type="match status" value="1"/>
</dbReference>
<dbReference type="InterPro" id="IPR000160">
    <property type="entry name" value="GGDEF_dom"/>
</dbReference>
<dbReference type="EMBL" id="CP130318">
    <property type="protein sequence ID" value="WNQ13451.1"/>
    <property type="molecule type" value="Genomic_DNA"/>
</dbReference>
<dbReference type="PANTHER" id="PTHR44757:SF2">
    <property type="entry name" value="BIOFILM ARCHITECTURE MAINTENANCE PROTEIN MBAA"/>
    <property type="match status" value="1"/>
</dbReference>
<dbReference type="KEGG" id="paun:MJA45_10660"/>
<dbReference type="RefSeq" id="WP_315607232.1">
    <property type="nucleotide sequence ID" value="NZ_CP130318.1"/>
</dbReference>
<dbReference type="Pfam" id="PF00563">
    <property type="entry name" value="EAL"/>
    <property type="match status" value="1"/>
</dbReference>
<dbReference type="Pfam" id="PF00990">
    <property type="entry name" value="GGDEF"/>
    <property type="match status" value="1"/>
</dbReference>
<keyword evidence="1" id="KW-1133">Transmembrane helix</keyword>
<keyword evidence="1" id="KW-0812">Transmembrane</keyword>
<evidence type="ECO:0000256" key="1">
    <source>
        <dbReference type="SAM" id="Phobius"/>
    </source>
</evidence>
<evidence type="ECO:0000313" key="5">
    <source>
        <dbReference type="Proteomes" id="UP001305702"/>
    </source>
</evidence>
<sequence>MTSKSGKVFSLGHLIVPLILVTLSLQAKPGQAFLLGLLALLTLGWAVFLLFHSYYLNRSYPFERRKTYLAFMMIDFAWLTAVSCLPDWSASEIRPVWLVLFPVALYAFEGGMLHSLGMSLLGMISLYLFTEYQGLSFWSVEVFLTAVGMAALVGFIGWRTERLNRIAYYDGLTGLPNRLMMVEKLQAALSQRRPSSSAAVLLLDLDQFKYVNDTMGHDTGDDLLKSVAHRIGQVLPRSAMLARMGGDEFSVLMPSPKHSDEAASAAERILEALKKSFPLNGEEVYIGASVGIAVSPDDGKDAAALLKHAETALYRAKEQGRNNYQFYTPTVHTKGIKRLQMETMLRHALERNELVVYYQPRLDARTGKLVCVEALVRWKHPQLGMIPPDDFIPLAEDTGLITRIGETVLKQACRQRQLWNRQGVPPFRVSVNLSPRQFRQMDLPEVIHNILADTGLAPEYLELEITESAAMQDVNYAILMLKVLKEMGMTIAIDDFGTGYSSLSYLKRFPIDVIKVDQSFIRGIKDDSEDAAIVQAIIVLAHSLNLDVTAEGVETSEQLEFLKNQQCNEIQGYLIGKPMSAETLRDWIVLENTLSASGSGRPLFH</sequence>
<feature type="domain" description="EAL" evidence="2">
    <location>
        <begin position="338"/>
        <end position="592"/>
    </location>
</feature>
<feature type="transmembrane region" description="Helical" evidence="1">
    <location>
        <begin position="32"/>
        <end position="55"/>
    </location>
</feature>
<dbReference type="SMART" id="SM00052">
    <property type="entry name" value="EAL"/>
    <property type="match status" value="1"/>
</dbReference>
<keyword evidence="1" id="KW-0472">Membrane</keyword>
<dbReference type="InterPro" id="IPR035919">
    <property type="entry name" value="EAL_sf"/>
</dbReference>
<feature type="transmembrane region" description="Helical" evidence="1">
    <location>
        <begin position="6"/>
        <end position="25"/>
    </location>
</feature>
<gene>
    <name evidence="4" type="ORF">MJA45_10660</name>
</gene>
<evidence type="ECO:0000313" key="4">
    <source>
        <dbReference type="EMBL" id="WNQ13451.1"/>
    </source>
</evidence>
<evidence type="ECO:0000259" key="3">
    <source>
        <dbReference type="PROSITE" id="PS50887"/>
    </source>
</evidence>
<dbReference type="PANTHER" id="PTHR44757">
    <property type="entry name" value="DIGUANYLATE CYCLASE DGCP"/>
    <property type="match status" value="1"/>
</dbReference>
<name>A0AA96RHE1_9BACL</name>
<dbReference type="InterPro" id="IPR043128">
    <property type="entry name" value="Rev_trsase/Diguanyl_cyclase"/>
</dbReference>
<feature type="domain" description="GGDEF" evidence="3">
    <location>
        <begin position="196"/>
        <end position="329"/>
    </location>
</feature>
<dbReference type="SMART" id="SM00267">
    <property type="entry name" value="GGDEF"/>
    <property type="match status" value="1"/>
</dbReference>
<organism evidence="4 5">
    <name type="scientific">Paenibacillus aurantius</name>
    <dbReference type="NCBI Taxonomy" id="2918900"/>
    <lineage>
        <taxon>Bacteria</taxon>
        <taxon>Bacillati</taxon>
        <taxon>Bacillota</taxon>
        <taxon>Bacilli</taxon>
        <taxon>Bacillales</taxon>
        <taxon>Paenibacillaceae</taxon>
        <taxon>Paenibacillus</taxon>
    </lineage>
</organism>
<reference evidence="4 5" key="1">
    <citation type="submission" date="2022-02" db="EMBL/GenBank/DDBJ databases">
        <title>Paenibacillus sp. MBLB1776 Whole Genome Shotgun Sequencing.</title>
        <authorList>
            <person name="Hwang C.Y."/>
            <person name="Cho E.-S."/>
            <person name="Seo M.-J."/>
        </authorList>
    </citation>
    <scope>NUCLEOTIDE SEQUENCE [LARGE SCALE GENOMIC DNA]</scope>
    <source>
        <strain evidence="4 5">MBLB1776</strain>
    </source>
</reference>
<dbReference type="SUPFAM" id="SSF55073">
    <property type="entry name" value="Nucleotide cyclase"/>
    <property type="match status" value="1"/>
</dbReference>
<dbReference type="InterPro" id="IPR029787">
    <property type="entry name" value="Nucleotide_cyclase"/>
</dbReference>
<dbReference type="Proteomes" id="UP001305702">
    <property type="component" value="Chromosome"/>
</dbReference>
<dbReference type="SUPFAM" id="SSF141868">
    <property type="entry name" value="EAL domain-like"/>
    <property type="match status" value="1"/>
</dbReference>
<dbReference type="CDD" id="cd01948">
    <property type="entry name" value="EAL"/>
    <property type="match status" value="1"/>
</dbReference>
<dbReference type="FunFam" id="3.20.20.450:FF:000001">
    <property type="entry name" value="Cyclic di-GMP phosphodiesterase yahA"/>
    <property type="match status" value="1"/>
</dbReference>
<dbReference type="CDD" id="cd01949">
    <property type="entry name" value="GGDEF"/>
    <property type="match status" value="1"/>
</dbReference>
<keyword evidence="5" id="KW-1185">Reference proteome</keyword>